<keyword evidence="2" id="KW-1185">Reference proteome</keyword>
<dbReference type="Proteomes" id="UP000789702">
    <property type="component" value="Unassembled WGS sequence"/>
</dbReference>
<feature type="non-terminal residue" evidence="1">
    <location>
        <position position="155"/>
    </location>
</feature>
<proteinExistence type="predicted"/>
<organism evidence="1 2">
    <name type="scientific">Dentiscutata heterogama</name>
    <dbReference type="NCBI Taxonomy" id="1316150"/>
    <lineage>
        <taxon>Eukaryota</taxon>
        <taxon>Fungi</taxon>
        <taxon>Fungi incertae sedis</taxon>
        <taxon>Mucoromycota</taxon>
        <taxon>Glomeromycotina</taxon>
        <taxon>Glomeromycetes</taxon>
        <taxon>Diversisporales</taxon>
        <taxon>Gigasporaceae</taxon>
        <taxon>Dentiscutata</taxon>
    </lineage>
</organism>
<reference evidence="1" key="1">
    <citation type="submission" date="2021-06" db="EMBL/GenBank/DDBJ databases">
        <authorList>
            <person name="Kallberg Y."/>
            <person name="Tangrot J."/>
            <person name="Rosling A."/>
        </authorList>
    </citation>
    <scope>NUCLEOTIDE SEQUENCE</scope>
    <source>
        <strain evidence="1">IL203A</strain>
    </source>
</reference>
<protein>
    <submittedName>
        <fullName evidence="1">16364_t:CDS:1</fullName>
    </submittedName>
</protein>
<dbReference type="EMBL" id="CAJVPU010054238">
    <property type="protein sequence ID" value="CAG8766561.1"/>
    <property type="molecule type" value="Genomic_DNA"/>
</dbReference>
<comment type="caution">
    <text evidence="1">The sequence shown here is derived from an EMBL/GenBank/DDBJ whole genome shotgun (WGS) entry which is preliminary data.</text>
</comment>
<evidence type="ECO:0000313" key="2">
    <source>
        <dbReference type="Proteomes" id="UP000789702"/>
    </source>
</evidence>
<feature type="non-terminal residue" evidence="1">
    <location>
        <position position="1"/>
    </location>
</feature>
<name>A0ACA9QVU3_9GLOM</name>
<evidence type="ECO:0000313" key="1">
    <source>
        <dbReference type="EMBL" id="CAG8766561.1"/>
    </source>
</evidence>
<accession>A0ACA9QVU3</accession>
<sequence length="155" mass="17903">EKHIMISCVDLLNINFIDLLGMIWLSQDLVMYLMKKSNETYLTTKNEQAVSNIEINQHEQSIYYLHNFASLVQSEFYGPRNDDLDIESTAMSRSSIGELYDTVDILRDEIAFHSPNLYNIFEFKNGQCVQCNKFNNSRVWCSKCDPIIPSASCVL</sequence>
<gene>
    <name evidence="1" type="ORF">DHETER_LOCUS15595</name>
</gene>